<dbReference type="STRING" id="29534.SAMN05444366_2995"/>
<evidence type="ECO:0008006" key="3">
    <source>
        <dbReference type="Google" id="ProtNLM"/>
    </source>
</evidence>
<name>A0A1M7I4E8_9FLAO</name>
<organism evidence="1 2">
    <name type="scientific">Flavobacterium saccharophilum</name>
    <dbReference type="NCBI Taxonomy" id="29534"/>
    <lineage>
        <taxon>Bacteria</taxon>
        <taxon>Pseudomonadati</taxon>
        <taxon>Bacteroidota</taxon>
        <taxon>Flavobacteriia</taxon>
        <taxon>Flavobacteriales</taxon>
        <taxon>Flavobacteriaceae</taxon>
        <taxon>Flavobacterium</taxon>
    </lineage>
</organism>
<accession>A0A1M7I4E8</accession>
<keyword evidence="2" id="KW-1185">Reference proteome</keyword>
<dbReference type="AlphaFoldDB" id="A0A1M7I4E8"/>
<dbReference type="EMBL" id="FRBY01000004">
    <property type="protein sequence ID" value="SHM35297.1"/>
    <property type="molecule type" value="Genomic_DNA"/>
</dbReference>
<protein>
    <recommendedName>
        <fullName evidence="3">Lipoprotein</fullName>
    </recommendedName>
</protein>
<dbReference type="RefSeq" id="WP_072973671.1">
    <property type="nucleotide sequence ID" value="NZ_FRBY01000004.1"/>
</dbReference>
<reference evidence="2" key="1">
    <citation type="submission" date="2016-11" db="EMBL/GenBank/DDBJ databases">
        <authorList>
            <person name="Varghese N."/>
            <person name="Submissions S."/>
        </authorList>
    </citation>
    <scope>NUCLEOTIDE SEQUENCE [LARGE SCALE GENOMIC DNA]</scope>
    <source>
        <strain evidence="2">DSM 1811</strain>
    </source>
</reference>
<dbReference type="Proteomes" id="UP000184121">
    <property type="component" value="Unassembled WGS sequence"/>
</dbReference>
<sequence>MKKITILVFLIFISCNNPRRDTKVNVEKKISKEKVIENIAVLRKCGFYKEFQNLTDTEVYNKLHSNRIKEYSEMFKKPYDPGMNIDEFDLACLDKHKMIHIDLESDVCAQNKVYRDVINMFSVISKGTFNPENIEEKWQSESGPITIQFKSNNEIIKFEPAYSDDWLDVKIFDICINQIKIKNIRIVECLGESKYGYGQCVSFMRLTEAEQKILEKEYHYKFRI</sequence>
<evidence type="ECO:0000313" key="2">
    <source>
        <dbReference type="Proteomes" id="UP000184121"/>
    </source>
</evidence>
<evidence type="ECO:0000313" key="1">
    <source>
        <dbReference type="EMBL" id="SHM35297.1"/>
    </source>
</evidence>
<dbReference type="OrthoDB" id="977852at2"/>
<proteinExistence type="predicted"/>
<dbReference type="PROSITE" id="PS51257">
    <property type="entry name" value="PROKAR_LIPOPROTEIN"/>
    <property type="match status" value="1"/>
</dbReference>
<gene>
    <name evidence="1" type="ORF">SAMN05444366_2995</name>
</gene>